<gene>
    <name evidence="9" type="ORF">DPMN_120959</name>
</gene>
<dbReference type="SUPFAM" id="SSF52799">
    <property type="entry name" value="(Phosphotyrosine protein) phosphatases II"/>
    <property type="match status" value="1"/>
</dbReference>
<accession>A0A9D4GPY4</accession>
<sequence length="352" mass="38925">MTSVNSINAEDLVKDIRDNNSFLIFDCRAQSDFARSHIKGAISIFLPSLMLRRLKTGKLNIQCVIQNNEAKDKFSRLWETHPIALYDEKTDPATSSPTSVIGLLFKKLKQDGAHPVFVKGGFRSFEENYPEFCEGEDSDEAADKETCITGLCNLKISEDSAYGTCDSENGDPDSPSSNVPVEVIPHLFLGNAKNSADLNVLKNCGITYILNVTPNVPNKFEEDNTFKYMKIPITDHLSQNLSRFFPQAIAFIDEARDLKQGVLVHCLAGVSRSVTITVAYLMQTKKLSLNAAYDYVKTCKPNISPNFNFMGQLLEFQRSLGTAIKCSCGQGEKCSCSEISHLISGECSLNSV</sequence>
<keyword evidence="2 4" id="KW-0378">Hydrolase</keyword>
<proteinExistence type="inferred from homology"/>
<evidence type="ECO:0000256" key="4">
    <source>
        <dbReference type="PIRNR" id="PIRNR000939"/>
    </source>
</evidence>
<dbReference type="PANTHER" id="PTHR10159:SF519">
    <property type="entry name" value="DUAL SPECIFICITY PROTEIN PHOSPHATASE MPK3"/>
    <property type="match status" value="1"/>
</dbReference>
<dbReference type="InterPro" id="IPR001763">
    <property type="entry name" value="Rhodanese-like_dom"/>
</dbReference>
<dbReference type="InterPro" id="IPR008343">
    <property type="entry name" value="MKP"/>
</dbReference>
<evidence type="ECO:0000313" key="10">
    <source>
        <dbReference type="Proteomes" id="UP000828390"/>
    </source>
</evidence>
<dbReference type="GO" id="GO:0043409">
    <property type="term" value="P:negative regulation of MAPK cascade"/>
    <property type="evidence" value="ECO:0007669"/>
    <property type="project" value="TreeGrafter"/>
</dbReference>
<dbReference type="SUPFAM" id="SSF52821">
    <property type="entry name" value="Rhodanese/Cell cycle control phosphatase"/>
    <property type="match status" value="1"/>
</dbReference>
<dbReference type="Proteomes" id="UP000828390">
    <property type="component" value="Unassembled WGS sequence"/>
</dbReference>
<dbReference type="AlphaFoldDB" id="A0A9D4GPY4"/>
<feature type="active site" description="Phosphocysteine intermediate" evidence="5">
    <location>
        <position position="266"/>
    </location>
</feature>
<dbReference type="GO" id="GO:0004722">
    <property type="term" value="F:protein serine/threonine phosphatase activity"/>
    <property type="evidence" value="ECO:0007669"/>
    <property type="project" value="UniProtKB-EC"/>
</dbReference>
<dbReference type="InterPro" id="IPR000387">
    <property type="entry name" value="Tyr_Pase_dom"/>
</dbReference>
<dbReference type="InterPro" id="IPR029021">
    <property type="entry name" value="Prot-tyrosine_phosphatase-like"/>
</dbReference>
<dbReference type="EMBL" id="JAIWYP010000005">
    <property type="protein sequence ID" value="KAH3819225.1"/>
    <property type="molecule type" value="Genomic_DNA"/>
</dbReference>
<comment type="similarity">
    <text evidence="1 4">Belongs to the protein-tyrosine phosphatase family. Non-receptor class dual specificity subfamily.</text>
</comment>
<dbReference type="CDD" id="cd14566">
    <property type="entry name" value="DSP_MKP_classII"/>
    <property type="match status" value="1"/>
</dbReference>
<feature type="domain" description="Tyrosine specific protein phosphatases" evidence="7">
    <location>
        <begin position="242"/>
        <end position="303"/>
    </location>
</feature>
<evidence type="ECO:0000313" key="9">
    <source>
        <dbReference type="EMBL" id="KAH3819225.1"/>
    </source>
</evidence>
<dbReference type="Gene3D" id="3.90.190.10">
    <property type="entry name" value="Protein tyrosine phosphatase superfamily"/>
    <property type="match status" value="1"/>
</dbReference>
<dbReference type="SMART" id="SM00195">
    <property type="entry name" value="DSPc"/>
    <property type="match status" value="1"/>
</dbReference>
<keyword evidence="3 4" id="KW-0904">Protein phosphatase</keyword>
<dbReference type="GO" id="GO:0005829">
    <property type="term" value="C:cytosol"/>
    <property type="evidence" value="ECO:0007669"/>
    <property type="project" value="TreeGrafter"/>
</dbReference>
<name>A0A9D4GPY4_DREPO</name>
<dbReference type="Pfam" id="PF00581">
    <property type="entry name" value="Rhodanese"/>
    <property type="match status" value="1"/>
</dbReference>
<evidence type="ECO:0000259" key="7">
    <source>
        <dbReference type="PROSITE" id="PS50056"/>
    </source>
</evidence>
<dbReference type="InterPro" id="IPR020422">
    <property type="entry name" value="TYR_PHOSPHATASE_DUAL_dom"/>
</dbReference>
<evidence type="ECO:0000259" key="8">
    <source>
        <dbReference type="PROSITE" id="PS50206"/>
    </source>
</evidence>
<dbReference type="PROSITE" id="PS50054">
    <property type="entry name" value="TYR_PHOSPHATASE_DUAL"/>
    <property type="match status" value="1"/>
</dbReference>
<dbReference type="InterPro" id="IPR000340">
    <property type="entry name" value="Dual-sp_phosphatase_cat-dom"/>
</dbReference>
<keyword evidence="10" id="KW-1185">Reference proteome</keyword>
<dbReference type="PROSITE" id="PS50206">
    <property type="entry name" value="RHODANESE_3"/>
    <property type="match status" value="1"/>
</dbReference>
<dbReference type="CDD" id="cd01446">
    <property type="entry name" value="DSP_MapKP"/>
    <property type="match status" value="1"/>
</dbReference>
<dbReference type="PANTHER" id="PTHR10159">
    <property type="entry name" value="DUAL SPECIFICITY PROTEIN PHOSPHATASE"/>
    <property type="match status" value="1"/>
</dbReference>
<evidence type="ECO:0000256" key="3">
    <source>
        <dbReference type="ARBA" id="ARBA00022912"/>
    </source>
</evidence>
<dbReference type="Gene3D" id="3.40.250.10">
    <property type="entry name" value="Rhodanese-like domain"/>
    <property type="match status" value="1"/>
</dbReference>
<reference evidence="9" key="2">
    <citation type="submission" date="2020-11" db="EMBL/GenBank/DDBJ databases">
        <authorList>
            <person name="McCartney M.A."/>
            <person name="Auch B."/>
            <person name="Kono T."/>
            <person name="Mallez S."/>
            <person name="Becker A."/>
            <person name="Gohl D.M."/>
            <person name="Silverstein K.A.T."/>
            <person name="Koren S."/>
            <person name="Bechman K.B."/>
            <person name="Herman A."/>
            <person name="Abrahante J.E."/>
            <person name="Garbe J."/>
        </authorList>
    </citation>
    <scope>NUCLEOTIDE SEQUENCE</scope>
    <source>
        <strain evidence="9">Duluth1</strain>
        <tissue evidence="9">Whole animal</tissue>
    </source>
</reference>
<dbReference type="PROSITE" id="PS50056">
    <property type="entry name" value="TYR_PHOSPHATASE_2"/>
    <property type="match status" value="1"/>
</dbReference>
<evidence type="ECO:0000256" key="2">
    <source>
        <dbReference type="ARBA" id="ARBA00022801"/>
    </source>
</evidence>
<evidence type="ECO:0000256" key="5">
    <source>
        <dbReference type="PIRSR" id="PIRSR000939-1"/>
    </source>
</evidence>
<dbReference type="SMART" id="SM00450">
    <property type="entry name" value="RHOD"/>
    <property type="match status" value="1"/>
</dbReference>
<evidence type="ECO:0000256" key="1">
    <source>
        <dbReference type="ARBA" id="ARBA00008601"/>
    </source>
</evidence>
<dbReference type="InterPro" id="IPR036873">
    <property type="entry name" value="Rhodanese-like_dom_sf"/>
</dbReference>
<dbReference type="EC" id="3.1.3.16" evidence="4"/>
<dbReference type="PRINTS" id="PR01764">
    <property type="entry name" value="MAPKPHPHTASE"/>
</dbReference>
<dbReference type="GO" id="GO:0017017">
    <property type="term" value="F:MAP kinase tyrosine/serine/threonine phosphatase activity"/>
    <property type="evidence" value="ECO:0007669"/>
    <property type="project" value="InterPro"/>
</dbReference>
<dbReference type="GO" id="GO:0033550">
    <property type="term" value="F:MAP kinase tyrosine phosphatase activity"/>
    <property type="evidence" value="ECO:0007669"/>
    <property type="project" value="TreeGrafter"/>
</dbReference>
<comment type="catalytic activity">
    <reaction evidence="4">
        <text>O-phospho-L-threonyl-[protein] + H2O = L-threonyl-[protein] + phosphate</text>
        <dbReference type="Rhea" id="RHEA:47004"/>
        <dbReference type="Rhea" id="RHEA-COMP:11060"/>
        <dbReference type="Rhea" id="RHEA-COMP:11605"/>
        <dbReference type="ChEBI" id="CHEBI:15377"/>
        <dbReference type="ChEBI" id="CHEBI:30013"/>
        <dbReference type="ChEBI" id="CHEBI:43474"/>
        <dbReference type="ChEBI" id="CHEBI:61977"/>
        <dbReference type="EC" id="3.1.3.16"/>
    </reaction>
</comment>
<dbReference type="GO" id="GO:0008330">
    <property type="term" value="F:protein tyrosine/threonine phosphatase activity"/>
    <property type="evidence" value="ECO:0007669"/>
    <property type="project" value="TreeGrafter"/>
</dbReference>
<dbReference type="Pfam" id="PF00782">
    <property type="entry name" value="DSPc"/>
    <property type="match status" value="1"/>
</dbReference>
<organism evidence="9 10">
    <name type="scientific">Dreissena polymorpha</name>
    <name type="common">Zebra mussel</name>
    <name type="synonym">Mytilus polymorpha</name>
    <dbReference type="NCBI Taxonomy" id="45954"/>
    <lineage>
        <taxon>Eukaryota</taxon>
        <taxon>Metazoa</taxon>
        <taxon>Spiralia</taxon>
        <taxon>Lophotrochozoa</taxon>
        <taxon>Mollusca</taxon>
        <taxon>Bivalvia</taxon>
        <taxon>Autobranchia</taxon>
        <taxon>Heteroconchia</taxon>
        <taxon>Euheterodonta</taxon>
        <taxon>Imparidentia</taxon>
        <taxon>Neoheterodontei</taxon>
        <taxon>Myida</taxon>
        <taxon>Dreissenoidea</taxon>
        <taxon>Dreissenidae</taxon>
        <taxon>Dreissena</taxon>
    </lineage>
</organism>
<dbReference type="EC" id="3.1.3.48" evidence="4"/>
<comment type="caution">
    <text evidence="9">The sequence shown here is derived from an EMBL/GenBank/DDBJ whole genome shotgun (WGS) entry which is preliminary data.</text>
</comment>
<protein>
    <recommendedName>
        <fullName evidence="4">Dual specificity protein phosphatase</fullName>
        <ecNumber evidence="4">3.1.3.16</ecNumber>
        <ecNumber evidence="4">3.1.3.48</ecNumber>
    </recommendedName>
</protein>
<evidence type="ECO:0000259" key="6">
    <source>
        <dbReference type="PROSITE" id="PS50054"/>
    </source>
</evidence>
<comment type="catalytic activity">
    <reaction evidence="4">
        <text>O-phospho-L-tyrosyl-[protein] + H2O = L-tyrosyl-[protein] + phosphate</text>
        <dbReference type="Rhea" id="RHEA:10684"/>
        <dbReference type="Rhea" id="RHEA-COMP:10136"/>
        <dbReference type="Rhea" id="RHEA-COMP:20101"/>
        <dbReference type="ChEBI" id="CHEBI:15377"/>
        <dbReference type="ChEBI" id="CHEBI:43474"/>
        <dbReference type="ChEBI" id="CHEBI:46858"/>
        <dbReference type="ChEBI" id="CHEBI:61978"/>
        <dbReference type="EC" id="3.1.3.48"/>
    </reaction>
</comment>
<feature type="domain" description="Tyrosine-protein phosphatase" evidence="6">
    <location>
        <begin position="179"/>
        <end position="322"/>
    </location>
</feature>
<feature type="domain" description="Rhodanese" evidence="8">
    <location>
        <begin position="18"/>
        <end position="134"/>
    </location>
</feature>
<reference evidence="9" key="1">
    <citation type="journal article" date="2019" name="bioRxiv">
        <title>The Genome of the Zebra Mussel, Dreissena polymorpha: A Resource for Invasive Species Research.</title>
        <authorList>
            <person name="McCartney M.A."/>
            <person name="Auch B."/>
            <person name="Kono T."/>
            <person name="Mallez S."/>
            <person name="Zhang Y."/>
            <person name="Obille A."/>
            <person name="Becker A."/>
            <person name="Abrahante J.E."/>
            <person name="Garbe J."/>
            <person name="Badalamenti J.P."/>
            <person name="Herman A."/>
            <person name="Mangelson H."/>
            <person name="Liachko I."/>
            <person name="Sullivan S."/>
            <person name="Sone E.D."/>
            <person name="Koren S."/>
            <person name="Silverstein K.A.T."/>
            <person name="Beckman K.B."/>
            <person name="Gohl D.M."/>
        </authorList>
    </citation>
    <scope>NUCLEOTIDE SEQUENCE</scope>
    <source>
        <strain evidence="9">Duluth1</strain>
        <tissue evidence="9">Whole animal</tissue>
    </source>
</reference>
<dbReference type="PRINTS" id="PR01908">
    <property type="entry name" value="ADSPHPHTASE"/>
</dbReference>
<dbReference type="PIRSF" id="PIRSF000939">
    <property type="entry name" value="MAPK_Ptase"/>
    <property type="match status" value="1"/>
</dbReference>